<dbReference type="AlphaFoldDB" id="A0AAN8TM37"/>
<accession>A0AAN8TM37</accession>
<dbReference type="EMBL" id="JBANQN010000005">
    <property type="protein sequence ID" value="KAK6790199.1"/>
    <property type="molecule type" value="Genomic_DNA"/>
</dbReference>
<comment type="caution">
    <text evidence="1">The sequence shown here is derived from an EMBL/GenBank/DDBJ whole genome shotgun (WGS) entry which is preliminary data.</text>
</comment>
<keyword evidence="2" id="KW-1185">Reference proteome</keyword>
<sequence>MSKWIDAKDLIIAFVDDWTWTSLDDYGIEVAELVRTCWLDISTTIDTK</sequence>
<protein>
    <submittedName>
        <fullName evidence="1">Uncharacterized protein</fullName>
    </submittedName>
</protein>
<evidence type="ECO:0000313" key="1">
    <source>
        <dbReference type="EMBL" id="KAK6790199.1"/>
    </source>
</evidence>
<organism evidence="1 2">
    <name type="scientific">Solanum bulbocastanum</name>
    <name type="common">Wild potato</name>
    <dbReference type="NCBI Taxonomy" id="147425"/>
    <lineage>
        <taxon>Eukaryota</taxon>
        <taxon>Viridiplantae</taxon>
        <taxon>Streptophyta</taxon>
        <taxon>Embryophyta</taxon>
        <taxon>Tracheophyta</taxon>
        <taxon>Spermatophyta</taxon>
        <taxon>Magnoliopsida</taxon>
        <taxon>eudicotyledons</taxon>
        <taxon>Gunneridae</taxon>
        <taxon>Pentapetalae</taxon>
        <taxon>asterids</taxon>
        <taxon>lamiids</taxon>
        <taxon>Solanales</taxon>
        <taxon>Solanaceae</taxon>
        <taxon>Solanoideae</taxon>
        <taxon>Solaneae</taxon>
        <taxon>Solanum</taxon>
    </lineage>
</organism>
<dbReference type="Proteomes" id="UP001371456">
    <property type="component" value="Unassembled WGS sequence"/>
</dbReference>
<evidence type="ECO:0000313" key="2">
    <source>
        <dbReference type="Proteomes" id="UP001371456"/>
    </source>
</evidence>
<dbReference type="Pfam" id="PF14299">
    <property type="entry name" value="PP2"/>
    <property type="match status" value="1"/>
</dbReference>
<gene>
    <name evidence="1" type="ORF">RDI58_013999</name>
</gene>
<name>A0AAN8TM37_SOLBU</name>
<dbReference type="InterPro" id="IPR025886">
    <property type="entry name" value="PP2-like"/>
</dbReference>
<proteinExistence type="predicted"/>
<reference evidence="1 2" key="1">
    <citation type="submission" date="2024-02" db="EMBL/GenBank/DDBJ databases">
        <title>de novo genome assembly of Solanum bulbocastanum strain 11H21.</title>
        <authorList>
            <person name="Hosaka A.J."/>
        </authorList>
    </citation>
    <scope>NUCLEOTIDE SEQUENCE [LARGE SCALE GENOMIC DNA]</scope>
    <source>
        <tissue evidence="1">Young leaves</tissue>
    </source>
</reference>